<accession>A0A2G8JNF8</accession>
<feature type="compositionally biased region" description="Acidic residues" evidence="1">
    <location>
        <begin position="46"/>
        <end position="60"/>
    </location>
</feature>
<dbReference type="InterPro" id="IPR046815">
    <property type="entry name" value="P2RX7_C"/>
</dbReference>
<feature type="compositionally biased region" description="Acidic residues" evidence="1">
    <location>
        <begin position="14"/>
        <end position="29"/>
    </location>
</feature>
<evidence type="ECO:0000259" key="2">
    <source>
        <dbReference type="Pfam" id="PF20478"/>
    </source>
</evidence>
<dbReference type="STRING" id="307972.A0A2G8JNF8"/>
<dbReference type="PANTHER" id="PTHR36981:SF1">
    <property type="entry name" value="P2X PURINORECEPTOR 7 INTRACELLULAR DOMAIN-CONTAINING PROTEIN"/>
    <property type="match status" value="1"/>
</dbReference>
<dbReference type="EMBL" id="MRZV01001531">
    <property type="protein sequence ID" value="PIK37235.1"/>
    <property type="molecule type" value="Genomic_DNA"/>
</dbReference>
<dbReference type="AlphaFoldDB" id="A0A2G8JNF8"/>
<dbReference type="OrthoDB" id="5955457at2759"/>
<reference evidence="3 4" key="1">
    <citation type="journal article" date="2017" name="PLoS Biol.">
        <title>The sea cucumber genome provides insights into morphological evolution and visceral regeneration.</title>
        <authorList>
            <person name="Zhang X."/>
            <person name="Sun L."/>
            <person name="Yuan J."/>
            <person name="Sun Y."/>
            <person name="Gao Y."/>
            <person name="Zhang L."/>
            <person name="Li S."/>
            <person name="Dai H."/>
            <person name="Hamel J.F."/>
            <person name="Liu C."/>
            <person name="Yu Y."/>
            <person name="Liu S."/>
            <person name="Lin W."/>
            <person name="Guo K."/>
            <person name="Jin S."/>
            <person name="Xu P."/>
            <person name="Storey K.B."/>
            <person name="Huan P."/>
            <person name="Zhang T."/>
            <person name="Zhou Y."/>
            <person name="Zhang J."/>
            <person name="Lin C."/>
            <person name="Li X."/>
            <person name="Xing L."/>
            <person name="Huo D."/>
            <person name="Sun M."/>
            <person name="Wang L."/>
            <person name="Mercier A."/>
            <person name="Li F."/>
            <person name="Yang H."/>
            <person name="Xiang J."/>
        </authorList>
    </citation>
    <scope>NUCLEOTIDE SEQUENCE [LARGE SCALE GENOMIC DNA]</scope>
    <source>
        <strain evidence="3">Shaxun</strain>
        <tissue evidence="3">Muscle</tissue>
    </source>
</reference>
<feature type="region of interest" description="Disordered" evidence="1">
    <location>
        <begin position="1"/>
        <end position="66"/>
    </location>
</feature>
<dbReference type="Pfam" id="PF20478">
    <property type="entry name" value="P2RX7_C"/>
    <property type="match status" value="1"/>
</dbReference>
<keyword evidence="4" id="KW-1185">Reference proteome</keyword>
<evidence type="ECO:0000256" key="1">
    <source>
        <dbReference type="SAM" id="MobiDB-lite"/>
    </source>
</evidence>
<dbReference type="PANTHER" id="PTHR36981">
    <property type="entry name" value="ZGC:195170"/>
    <property type="match status" value="1"/>
</dbReference>
<feature type="compositionally biased region" description="Polar residues" evidence="1">
    <location>
        <begin position="1"/>
        <end position="13"/>
    </location>
</feature>
<feature type="domain" description="P2X purinoreceptor 7 intracellular" evidence="2">
    <location>
        <begin position="62"/>
        <end position="197"/>
    </location>
</feature>
<comment type="caution">
    <text evidence="3">The sequence shown here is derived from an EMBL/GenBank/DDBJ whole genome shotgun (WGS) entry which is preliminary data.</text>
</comment>
<sequence length="224" mass="25454">MEASKQPQISSPEVSDDETGTASEEEGSLEYEIPNQEEIRPYQFEPEADESDSTTDSEGEPDSHENPRRLLNTDWCKCGNCAVMPSARECRCCHEASAVMEKNAEGEGNSVCITEHQGFQPVCLDPWVLQTASYQYSQHYGGNAREGGVNEKFRHLAYRQFVRWCYKYLGRDVRVVIPSCVVTKIRETYPSEVYTGFLLPQFMTCSETDSLVESHSFFIKRLFA</sequence>
<proteinExistence type="predicted"/>
<dbReference type="Proteomes" id="UP000230750">
    <property type="component" value="Unassembled WGS sequence"/>
</dbReference>
<evidence type="ECO:0000313" key="3">
    <source>
        <dbReference type="EMBL" id="PIK37235.1"/>
    </source>
</evidence>
<protein>
    <recommendedName>
        <fullName evidence="2">P2X purinoreceptor 7 intracellular domain-containing protein</fullName>
    </recommendedName>
</protein>
<name>A0A2G8JNF8_STIJA</name>
<organism evidence="3 4">
    <name type="scientific">Stichopus japonicus</name>
    <name type="common">Sea cucumber</name>
    <dbReference type="NCBI Taxonomy" id="307972"/>
    <lineage>
        <taxon>Eukaryota</taxon>
        <taxon>Metazoa</taxon>
        <taxon>Echinodermata</taxon>
        <taxon>Eleutherozoa</taxon>
        <taxon>Echinozoa</taxon>
        <taxon>Holothuroidea</taxon>
        <taxon>Aspidochirotacea</taxon>
        <taxon>Aspidochirotida</taxon>
        <taxon>Stichopodidae</taxon>
        <taxon>Apostichopus</taxon>
    </lineage>
</organism>
<gene>
    <name evidence="3" type="ORF">BSL78_25927</name>
</gene>
<evidence type="ECO:0000313" key="4">
    <source>
        <dbReference type="Proteomes" id="UP000230750"/>
    </source>
</evidence>